<dbReference type="OrthoDB" id="5950491at2"/>
<dbReference type="EMBL" id="JPGN01000068">
    <property type="protein sequence ID" value="KFI19006.1"/>
    <property type="molecule type" value="Genomic_DNA"/>
</dbReference>
<evidence type="ECO:0000313" key="6">
    <source>
        <dbReference type="Proteomes" id="UP000028839"/>
    </source>
</evidence>
<dbReference type="PROSITE" id="PS51470">
    <property type="entry name" value="FG_GAP"/>
    <property type="match status" value="3"/>
</dbReference>
<gene>
    <name evidence="5" type="ORF">IB75_11155</name>
</gene>
<evidence type="ECO:0000256" key="1">
    <source>
        <dbReference type="ARBA" id="ARBA00022729"/>
    </source>
</evidence>
<dbReference type="PANTHER" id="PTHR23221:SF7">
    <property type="entry name" value="PHOSPHATIDYLINOSITOL-GLYCAN-SPECIFIC PHOSPHOLIPASE D"/>
    <property type="match status" value="1"/>
</dbReference>
<dbReference type="Pfam" id="PF01839">
    <property type="entry name" value="FG-GAP"/>
    <property type="match status" value="6"/>
</dbReference>
<dbReference type="HOGENOM" id="CLU_012554_1_0_6"/>
<comment type="caution">
    <text evidence="5">The sequence shown here is derived from an EMBL/GenBank/DDBJ whole genome shotgun (WGS) entry which is preliminary data.</text>
</comment>
<dbReference type="GO" id="GO:0007155">
    <property type="term" value="P:cell adhesion"/>
    <property type="evidence" value="ECO:0007669"/>
    <property type="project" value="InterPro"/>
</dbReference>
<organism evidence="5 6">
    <name type="scientific">Nitrosococcus oceani C-27</name>
    <dbReference type="NCBI Taxonomy" id="314279"/>
    <lineage>
        <taxon>Bacteria</taxon>
        <taxon>Pseudomonadati</taxon>
        <taxon>Pseudomonadota</taxon>
        <taxon>Gammaproteobacteria</taxon>
        <taxon>Chromatiales</taxon>
        <taxon>Chromatiaceae</taxon>
        <taxon>Nitrosococcus</taxon>
    </lineage>
</organism>
<dbReference type="AlphaFoldDB" id="A0A0E2Z183"/>
<dbReference type="GO" id="GO:0007229">
    <property type="term" value="P:integrin-mediated signaling pathway"/>
    <property type="evidence" value="ECO:0007669"/>
    <property type="project" value="UniProtKB-KW"/>
</dbReference>
<dbReference type="SUPFAM" id="SSF69318">
    <property type="entry name" value="Integrin alpha N-terminal domain"/>
    <property type="match status" value="1"/>
</dbReference>
<evidence type="ECO:0000313" key="5">
    <source>
        <dbReference type="EMBL" id="KFI19006.1"/>
    </source>
</evidence>
<reference evidence="5 6" key="1">
    <citation type="submission" date="2014-07" db="EMBL/GenBank/DDBJ databases">
        <title>Comparative analysis of Nitrosococcus oceani genome inventories of strains from Pacific and Atlantic gyres.</title>
        <authorList>
            <person name="Lim C.K."/>
            <person name="Wang L."/>
            <person name="Sayavedra-Soto L.A."/>
            <person name="Klotz M.G."/>
        </authorList>
    </citation>
    <scope>NUCLEOTIDE SEQUENCE [LARGE SCALE GENOMIC DNA]</scope>
    <source>
        <strain evidence="5 6">C-27</strain>
    </source>
</reference>
<keyword evidence="2" id="KW-0677">Repeat</keyword>
<dbReference type="Gene3D" id="2.130.10.130">
    <property type="entry name" value="Integrin alpha, N-terminal"/>
    <property type="match status" value="4"/>
</dbReference>
<dbReference type="SMART" id="SM00191">
    <property type="entry name" value="Int_alpha"/>
    <property type="match status" value="7"/>
</dbReference>
<keyword evidence="1" id="KW-0732">Signal</keyword>
<proteinExistence type="predicted"/>
<keyword evidence="4" id="KW-0325">Glycoprotein</keyword>
<dbReference type="GO" id="GO:0008305">
    <property type="term" value="C:integrin complex"/>
    <property type="evidence" value="ECO:0007669"/>
    <property type="project" value="InterPro"/>
</dbReference>
<dbReference type="InterPro" id="IPR013517">
    <property type="entry name" value="FG-GAP"/>
</dbReference>
<dbReference type="PRINTS" id="PR01185">
    <property type="entry name" value="INTEGRINA"/>
</dbReference>
<dbReference type="InterPro" id="IPR000413">
    <property type="entry name" value="Integrin_alpha"/>
</dbReference>
<accession>A0A0E2Z183</accession>
<evidence type="ECO:0000256" key="3">
    <source>
        <dbReference type="ARBA" id="ARBA00022801"/>
    </source>
</evidence>
<protein>
    <submittedName>
        <fullName evidence="5">Integrin</fullName>
    </submittedName>
</protein>
<dbReference type="PANTHER" id="PTHR23221">
    <property type="entry name" value="GLYCOSYLPHOSPHATIDYLINOSITOL PHOSPHOLIPASE D"/>
    <property type="match status" value="1"/>
</dbReference>
<keyword evidence="5" id="KW-0401">Integrin</keyword>
<evidence type="ECO:0000256" key="2">
    <source>
        <dbReference type="ARBA" id="ARBA00022737"/>
    </source>
</evidence>
<sequence length="706" mass="71074">MNNQDNSISFSVSCHPDSAVEFSAVMPCAPAPRPLAVALRRVLGGGLLAVGLAGPALSQNQDPVLSAVPVPNQSKSLELSTLDGSNGFVFNSPATSVSGAGDVNGDGFDDLVFGNPYASPNGLDSAGQSYVVFGTGGDFPAALSSSDLNGDNGFTLNGIATYSYSGLPDKLGSSVSSAGDMNGDGFDDILVGASGVHTFKNGDITGQSYVVFGTSGGFPPALERSDLGGSNGFVIRNILSGDYSGFSVSGAGDIDGDGFDDVLIGAKNLGRSGDYSVGYADETYVIFGDSDGTSGNKILADTTNAYSESFTTSVSGAGDVNGDGLNDMLLSTSGSPSGGGSDSDVSAVSKIYVVFGMSGQFSDFFNLSNLDGDNGFIITNSTQTDNSLRYMVSGAGDVNGDGFDDLVFGNPYASPNGLDGAGQSYVVFGTDGGFPAALDLSTLDGSNGFVLNGIEAGDHSGRSVSGAGDVNGDGFDDLVIGAPGAGLEKLVPKMNKADLIGAFTASPNGLDSSGQGYVVFGMDGGFPAALELSELDGSNGFIINGIGPGGRLGQSVSGAGDVNGDGLADIVIGAGSKSYVVFGTASGGPAVLLKGLIAEVGALDLPAGLEHWLTRPLKRAERKLAQGEVAKALYKVVGFIQRARVLRKYGILPAAEANALIAQAKAIIKALLDLPQLSGVAASDLLPADLVPIDEPVPRSPSAPTR</sequence>
<dbReference type="InterPro" id="IPR028994">
    <property type="entry name" value="Integrin_alpha_N"/>
</dbReference>
<evidence type="ECO:0000256" key="4">
    <source>
        <dbReference type="ARBA" id="ARBA00023180"/>
    </source>
</evidence>
<dbReference type="Proteomes" id="UP000028839">
    <property type="component" value="Unassembled WGS sequence"/>
</dbReference>
<keyword evidence="3" id="KW-0378">Hydrolase</keyword>
<dbReference type="InterPro" id="IPR013519">
    <property type="entry name" value="Int_alpha_beta-p"/>
</dbReference>
<dbReference type="GO" id="GO:0016787">
    <property type="term" value="F:hydrolase activity"/>
    <property type="evidence" value="ECO:0007669"/>
    <property type="project" value="UniProtKB-KW"/>
</dbReference>
<name>A0A0E2Z183_9GAMM</name>